<feature type="region of interest" description="Disordered" evidence="8">
    <location>
        <begin position="650"/>
        <end position="683"/>
    </location>
</feature>
<evidence type="ECO:0000256" key="6">
    <source>
        <dbReference type="ARBA" id="ARBA00023163"/>
    </source>
</evidence>
<dbReference type="SUPFAM" id="SSF50998">
    <property type="entry name" value="Quinoprotein alcohol dehydrogenase-like"/>
    <property type="match status" value="1"/>
</dbReference>
<dbReference type="eggNOG" id="KOG1963">
    <property type="taxonomic scope" value="Eukaryota"/>
</dbReference>
<evidence type="ECO:0000259" key="9">
    <source>
        <dbReference type="Pfam" id="PF23769"/>
    </source>
</evidence>
<accession>A0A1I7UNZ0</accession>
<dbReference type="eggNOG" id="KOG4189">
    <property type="taxonomic scope" value="Eukaryota"/>
</dbReference>
<dbReference type="SUPFAM" id="SSF50952">
    <property type="entry name" value="Soluble quinoprotein glucose dehydrogenase"/>
    <property type="match status" value="1"/>
</dbReference>
<keyword evidence="7" id="KW-0539">Nucleus</keyword>
<name>A0A1I7UNZ0_9PELO</name>
<dbReference type="GO" id="GO:0045943">
    <property type="term" value="P:positive regulation of transcription by RNA polymerase I"/>
    <property type="evidence" value="ECO:0007669"/>
    <property type="project" value="InterPro"/>
</dbReference>
<keyword evidence="5" id="KW-0677">Repeat</keyword>
<dbReference type="InterPro" id="IPR015943">
    <property type="entry name" value="WD40/YVTN_repeat-like_dom_sf"/>
</dbReference>
<keyword evidence="3" id="KW-0698">rRNA processing</keyword>
<evidence type="ECO:0000313" key="11">
    <source>
        <dbReference type="WBParaSite" id="Csp11.Scaffold630.g17885.t1"/>
    </source>
</evidence>
<dbReference type="PANTHER" id="PTHR44215:SF1">
    <property type="entry name" value="WD REPEAT-CONTAINING PROTEIN 75"/>
    <property type="match status" value="1"/>
</dbReference>
<dbReference type="InterPro" id="IPR011041">
    <property type="entry name" value="Quinoprot_gluc/sorb_DH_b-prop"/>
</dbReference>
<dbReference type="GO" id="GO:2000234">
    <property type="term" value="P:positive regulation of rRNA processing"/>
    <property type="evidence" value="ECO:0007669"/>
    <property type="project" value="TreeGrafter"/>
</dbReference>
<proteinExistence type="predicted"/>
<evidence type="ECO:0000313" key="10">
    <source>
        <dbReference type="Proteomes" id="UP000095282"/>
    </source>
</evidence>
<dbReference type="InterPro" id="IPR011047">
    <property type="entry name" value="Quinoprotein_ADH-like_sf"/>
</dbReference>
<dbReference type="Proteomes" id="UP000095282">
    <property type="component" value="Unplaced"/>
</dbReference>
<organism evidence="10 11">
    <name type="scientific">Caenorhabditis tropicalis</name>
    <dbReference type="NCBI Taxonomy" id="1561998"/>
    <lineage>
        <taxon>Eukaryota</taxon>
        <taxon>Metazoa</taxon>
        <taxon>Ecdysozoa</taxon>
        <taxon>Nematoda</taxon>
        <taxon>Chromadorea</taxon>
        <taxon>Rhabditida</taxon>
        <taxon>Rhabditina</taxon>
        <taxon>Rhabditomorpha</taxon>
        <taxon>Rhabditoidea</taxon>
        <taxon>Rhabditidae</taxon>
        <taxon>Peloderinae</taxon>
        <taxon>Caenorhabditis</taxon>
    </lineage>
</organism>
<dbReference type="AlphaFoldDB" id="A0A1I7UNZ0"/>
<sequence>MDNSEHIEVTLVGQPYSNLVISPNNKILAATSGTSCEVLYSEKKGDAARRVIKHDSDVIAVFFHTNERLVTVTENGEVTEFEAQEKGFEKLVSRRVTAFPVVCAFAQKPQNDEEKELELWLVVKKSDSKRQKSYDVCVTGANGSIEKVLEIPSKLRKEQIVIADRVISYCLGLDIHSIILKDGDYSVVKETKYTSKNGGGNADTEVHEFERLAVNGNFLVASISDGRILQWSNLKTAGVSDTHHRIHWHKVGIHVAVTQFGNILSAGAECVLARHSKGQKEPTLLPRLAAPVTGLVVSEDSSTCALLMEDNSIHTVLLATMAIRSSLSTLEYCPRSLNTVFCSDPLRPKDVIMNGKPGTIQWFDPISVQTQSKMHVTLENTIDGDMSSRGIRCAFRDVLTASFTPNLVATIEKFVNYDGENHLRFWQRIGNATDTRLVASIEVPKDVVFVSTCQTTGSSKFSNTIVTASTSGTLSVWNYTEKEVREDLKRSRNWQEAEINSISGIQADGKFVSAHGQHAVLWNVKNMKVIDVLSCEDSIQKVEFAADGRHLIVSTKKGVICWDTLCLLIVWRIQQSVGILINSTGCYAFDGQQVMRFEVESGRVIGTIKFSTDIDELIVIEQRKETLIYVAKTAKGILCKRPALVKTSGKSTGIADPKTPFNQLARPSSISSPRTSSDQQFIRQPRPEAARLFSGPVHQLPPISFIAPLFIEKSLLPPPQRS</sequence>
<evidence type="ECO:0000256" key="2">
    <source>
        <dbReference type="ARBA" id="ARBA00022517"/>
    </source>
</evidence>
<keyword evidence="10" id="KW-1185">Reference proteome</keyword>
<dbReference type="PANTHER" id="PTHR44215">
    <property type="entry name" value="WD REPEAT-CONTAINING PROTEIN 75"/>
    <property type="match status" value="1"/>
</dbReference>
<reference evidence="11" key="1">
    <citation type="submission" date="2016-11" db="UniProtKB">
        <authorList>
            <consortium name="WormBaseParasite"/>
        </authorList>
    </citation>
    <scope>IDENTIFICATION</scope>
</reference>
<keyword evidence="6" id="KW-0804">Transcription</keyword>
<dbReference type="Pfam" id="PF23769">
    <property type="entry name" value="Beta-prop_WDR75_2nd"/>
    <property type="match status" value="1"/>
</dbReference>
<dbReference type="WBParaSite" id="Csp11.Scaffold630.g17885.t1">
    <property type="protein sequence ID" value="Csp11.Scaffold630.g17885.t1"/>
    <property type="gene ID" value="Csp11.Scaffold630.g17885"/>
</dbReference>
<dbReference type="STRING" id="1561998.A0A1I7UNZ0"/>
<dbReference type="GO" id="GO:0003723">
    <property type="term" value="F:RNA binding"/>
    <property type="evidence" value="ECO:0007669"/>
    <property type="project" value="InterPro"/>
</dbReference>
<evidence type="ECO:0000256" key="4">
    <source>
        <dbReference type="ARBA" id="ARBA00022574"/>
    </source>
</evidence>
<evidence type="ECO:0000256" key="7">
    <source>
        <dbReference type="ARBA" id="ARBA00023242"/>
    </source>
</evidence>
<feature type="compositionally biased region" description="Low complexity" evidence="8">
    <location>
        <begin position="666"/>
        <end position="677"/>
    </location>
</feature>
<evidence type="ECO:0000256" key="3">
    <source>
        <dbReference type="ARBA" id="ARBA00022552"/>
    </source>
</evidence>
<feature type="domain" description="WD repeat-containing protein 75 second beta-propeller" evidence="9">
    <location>
        <begin position="347"/>
        <end position="580"/>
    </location>
</feature>
<dbReference type="GO" id="GO:0032040">
    <property type="term" value="C:small-subunit processome"/>
    <property type="evidence" value="ECO:0007669"/>
    <property type="project" value="InterPro"/>
</dbReference>
<protein>
    <submittedName>
        <fullName evidence="11">WD_REPEATS_REGION domain-containing protein</fullName>
    </submittedName>
</protein>
<dbReference type="SMART" id="SM00320">
    <property type="entry name" value="WD40"/>
    <property type="match status" value="3"/>
</dbReference>
<dbReference type="InterPro" id="IPR001680">
    <property type="entry name" value="WD40_rpt"/>
</dbReference>
<keyword evidence="4" id="KW-0853">WD repeat</keyword>
<comment type="subcellular location">
    <subcellularLocation>
        <location evidence="1">Nucleus</location>
        <location evidence="1">Nucleolus</location>
    </subcellularLocation>
</comment>
<dbReference type="GO" id="GO:0006364">
    <property type="term" value="P:rRNA processing"/>
    <property type="evidence" value="ECO:0007669"/>
    <property type="project" value="UniProtKB-KW"/>
</dbReference>
<evidence type="ECO:0000256" key="8">
    <source>
        <dbReference type="SAM" id="MobiDB-lite"/>
    </source>
</evidence>
<dbReference type="InterPro" id="IPR053826">
    <property type="entry name" value="WDR75"/>
</dbReference>
<dbReference type="Gene3D" id="2.130.10.10">
    <property type="entry name" value="YVTN repeat-like/Quinoprotein amine dehydrogenase"/>
    <property type="match status" value="1"/>
</dbReference>
<dbReference type="InterPro" id="IPR057644">
    <property type="entry name" value="Beta-prop_WDR75_2nd"/>
</dbReference>
<evidence type="ECO:0000256" key="1">
    <source>
        <dbReference type="ARBA" id="ARBA00004604"/>
    </source>
</evidence>
<evidence type="ECO:0000256" key="5">
    <source>
        <dbReference type="ARBA" id="ARBA00022737"/>
    </source>
</evidence>
<keyword evidence="2" id="KW-0690">Ribosome biogenesis</keyword>